<keyword evidence="5" id="KW-0539">Nucleus</keyword>
<dbReference type="SMART" id="SM00380">
    <property type="entry name" value="AP2"/>
    <property type="match status" value="1"/>
</dbReference>
<accession>A0ABD3JKU0</accession>
<feature type="domain" description="AP2/ERF" evidence="7">
    <location>
        <begin position="36"/>
        <end position="91"/>
    </location>
</feature>
<dbReference type="GO" id="GO:0003677">
    <property type="term" value="F:DNA binding"/>
    <property type="evidence" value="ECO:0007669"/>
    <property type="project" value="UniProtKB-KW"/>
</dbReference>
<dbReference type="Gene3D" id="3.30.730.10">
    <property type="entry name" value="AP2/ERF domain"/>
    <property type="match status" value="1"/>
</dbReference>
<protein>
    <recommendedName>
        <fullName evidence="7">AP2/ERF domain-containing protein</fullName>
    </recommendedName>
</protein>
<comment type="caution">
    <text evidence="8">The sequence shown here is derived from an EMBL/GenBank/DDBJ whole genome shotgun (WGS) entry which is preliminary data.</text>
</comment>
<dbReference type="PROSITE" id="PS51032">
    <property type="entry name" value="AP2_ERF"/>
    <property type="match status" value="1"/>
</dbReference>
<dbReference type="SUPFAM" id="SSF54171">
    <property type="entry name" value="DNA-binding domain"/>
    <property type="match status" value="1"/>
</dbReference>
<dbReference type="InterPro" id="IPR016177">
    <property type="entry name" value="DNA-bd_dom_sf"/>
</dbReference>
<evidence type="ECO:0000313" key="8">
    <source>
        <dbReference type="EMBL" id="KAL3724841.1"/>
    </source>
</evidence>
<dbReference type="EMBL" id="JBJKBG010000008">
    <property type="protein sequence ID" value="KAL3724841.1"/>
    <property type="molecule type" value="Genomic_DNA"/>
</dbReference>
<dbReference type="GO" id="GO:0005634">
    <property type="term" value="C:nucleus"/>
    <property type="evidence" value="ECO:0007669"/>
    <property type="project" value="UniProtKB-SubCell"/>
</dbReference>
<keyword evidence="9" id="KW-1185">Reference proteome</keyword>
<evidence type="ECO:0000256" key="3">
    <source>
        <dbReference type="ARBA" id="ARBA00023125"/>
    </source>
</evidence>
<proteinExistence type="predicted"/>
<dbReference type="InterPro" id="IPR001471">
    <property type="entry name" value="AP2/ERF_dom"/>
</dbReference>
<evidence type="ECO:0000256" key="6">
    <source>
        <dbReference type="SAM" id="MobiDB-lite"/>
    </source>
</evidence>
<dbReference type="AlphaFoldDB" id="A0ABD3JKU0"/>
<feature type="region of interest" description="Disordered" evidence="6">
    <location>
        <begin position="1"/>
        <end position="32"/>
    </location>
</feature>
<keyword evidence="4" id="KW-0804">Transcription</keyword>
<keyword evidence="2" id="KW-0805">Transcription regulation</keyword>
<dbReference type="InterPro" id="IPR036955">
    <property type="entry name" value="AP2/ERF_dom_sf"/>
</dbReference>
<evidence type="ECO:0000256" key="1">
    <source>
        <dbReference type="ARBA" id="ARBA00004123"/>
    </source>
</evidence>
<organism evidence="8 9">
    <name type="scientific">Eucalyptus globulus</name>
    <name type="common">Tasmanian blue gum</name>
    <dbReference type="NCBI Taxonomy" id="34317"/>
    <lineage>
        <taxon>Eukaryota</taxon>
        <taxon>Viridiplantae</taxon>
        <taxon>Streptophyta</taxon>
        <taxon>Embryophyta</taxon>
        <taxon>Tracheophyta</taxon>
        <taxon>Spermatophyta</taxon>
        <taxon>Magnoliopsida</taxon>
        <taxon>eudicotyledons</taxon>
        <taxon>Gunneridae</taxon>
        <taxon>Pentapetalae</taxon>
        <taxon>rosids</taxon>
        <taxon>malvids</taxon>
        <taxon>Myrtales</taxon>
        <taxon>Myrtaceae</taxon>
        <taxon>Myrtoideae</taxon>
        <taxon>Eucalypteae</taxon>
        <taxon>Eucalyptus</taxon>
    </lineage>
</organism>
<sequence length="117" mass="13608">MPRSAGHEVTGERRRPLRRVKKSKIHRDSSAGSEKMFFGVRQTRLKKWVVGIQDNRLRQTFGIYSMTEEAVLAYDEVARKLWEKEAITNFLTDSPPTLPSELFDFRCSVLFANMDEL</sequence>
<keyword evidence="3" id="KW-0238">DNA-binding</keyword>
<reference evidence="8 9" key="1">
    <citation type="submission" date="2024-11" db="EMBL/GenBank/DDBJ databases">
        <title>Chromosome-level genome assembly of Eucalyptus globulus Labill. provides insights into its genome evolution.</title>
        <authorList>
            <person name="Li X."/>
        </authorList>
    </citation>
    <scope>NUCLEOTIDE SEQUENCE [LARGE SCALE GENOMIC DNA]</scope>
    <source>
        <strain evidence="8">CL2024</strain>
        <tissue evidence="8">Fresh tender leaves</tissue>
    </source>
</reference>
<evidence type="ECO:0000256" key="5">
    <source>
        <dbReference type="ARBA" id="ARBA00023242"/>
    </source>
</evidence>
<evidence type="ECO:0000256" key="2">
    <source>
        <dbReference type="ARBA" id="ARBA00023015"/>
    </source>
</evidence>
<evidence type="ECO:0000256" key="4">
    <source>
        <dbReference type="ARBA" id="ARBA00023163"/>
    </source>
</evidence>
<name>A0ABD3JKU0_EUCGL</name>
<gene>
    <name evidence="8" type="ORF">ACJRO7_029931</name>
</gene>
<evidence type="ECO:0000259" key="7">
    <source>
        <dbReference type="PROSITE" id="PS51032"/>
    </source>
</evidence>
<feature type="compositionally biased region" description="Basic residues" evidence="6">
    <location>
        <begin position="15"/>
        <end position="25"/>
    </location>
</feature>
<evidence type="ECO:0000313" key="9">
    <source>
        <dbReference type="Proteomes" id="UP001634007"/>
    </source>
</evidence>
<comment type="subcellular location">
    <subcellularLocation>
        <location evidence="1">Nucleus</location>
    </subcellularLocation>
</comment>
<feature type="compositionally biased region" description="Basic and acidic residues" evidence="6">
    <location>
        <begin position="1"/>
        <end position="14"/>
    </location>
</feature>
<dbReference type="Proteomes" id="UP001634007">
    <property type="component" value="Unassembled WGS sequence"/>
</dbReference>